<proteinExistence type="predicted"/>
<evidence type="ECO:0000313" key="1">
    <source>
        <dbReference type="EMBL" id="JAE31525.1"/>
    </source>
</evidence>
<reference evidence="1" key="1">
    <citation type="submission" date="2014-09" db="EMBL/GenBank/DDBJ databases">
        <authorList>
            <person name="Magalhaes I.L.F."/>
            <person name="Oliveira U."/>
            <person name="Santos F.R."/>
            <person name="Vidigal T.H.D.A."/>
            <person name="Brescovit A.D."/>
            <person name="Santos A.J."/>
        </authorList>
    </citation>
    <scope>NUCLEOTIDE SEQUENCE</scope>
    <source>
        <tissue evidence="1">Shoot tissue taken approximately 20 cm above the soil surface</tissue>
    </source>
</reference>
<dbReference type="EMBL" id="GBRH01166371">
    <property type="protein sequence ID" value="JAE31525.1"/>
    <property type="molecule type" value="Transcribed_RNA"/>
</dbReference>
<name>A0A0A9H2Q6_ARUDO</name>
<sequence>MTTRSWCSGSPRCCRSARACSV</sequence>
<accession>A0A0A9H2Q6</accession>
<reference evidence="1" key="2">
    <citation type="journal article" date="2015" name="Data Brief">
        <title>Shoot transcriptome of the giant reed, Arundo donax.</title>
        <authorList>
            <person name="Barrero R.A."/>
            <person name="Guerrero F.D."/>
            <person name="Moolhuijzen P."/>
            <person name="Goolsby J.A."/>
            <person name="Tidwell J."/>
            <person name="Bellgard S.E."/>
            <person name="Bellgard M.I."/>
        </authorList>
    </citation>
    <scope>NUCLEOTIDE SEQUENCE</scope>
    <source>
        <tissue evidence="1">Shoot tissue taken approximately 20 cm above the soil surface</tissue>
    </source>
</reference>
<organism evidence="1">
    <name type="scientific">Arundo donax</name>
    <name type="common">Giant reed</name>
    <name type="synonym">Donax arundinaceus</name>
    <dbReference type="NCBI Taxonomy" id="35708"/>
    <lineage>
        <taxon>Eukaryota</taxon>
        <taxon>Viridiplantae</taxon>
        <taxon>Streptophyta</taxon>
        <taxon>Embryophyta</taxon>
        <taxon>Tracheophyta</taxon>
        <taxon>Spermatophyta</taxon>
        <taxon>Magnoliopsida</taxon>
        <taxon>Liliopsida</taxon>
        <taxon>Poales</taxon>
        <taxon>Poaceae</taxon>
        <taxon>PACMAD clade</taxon>
        <taxon>Arundinoideae</taxon>
        <taxon>Arundineae</taxon>
        <taxon>Arundo</taxon>
    </lineage>
</organism>
<dbReference type="AlphaFoldDB" id="A0A0A9H2Q6"/>
<protein>
    <submittedName>
        <fullName evidence="1">APM1</fullName>
    </submittedName>
</protein>